<feature type="domain" description="Methyltransferase small" evidence="3">
    <location>
        <begin position="48"/>
        <end position="131"/>
    </location>
</feature>
<accession>X0RVR0</accession>
<dbReference type="CDD" id="cd02440">
    <property type="entry name" value="AdoMet_MTases"/>
    <property type="match status" value="1"/>
</dbReference>
<dbReference type="EMBL" id="BARS01006331">
    <property type="protein sequence ID" value="GAF67847.1"/>
    <property type="molecule type" value="Genomic_DNA"/>
</dbReference>
<dbReference type="GO" id="GO:0003676">
    <property type="term" value="F:nucleic acid binding"/>
    <property type="evidence" value="ECO:0007669"/>
    <property type="project" value="InterPro"/>
</dbReference>
<evidence type="ECO:0000313" key="4">
    <source>
        <dbReference type="EMBL" id="GAF67847.1"/>
    </source>
</evidence>
<dbReference type="PROSITE" id="PS00092">
    <property type="entry name" value="N6_MTASE"/>
    <property type="match status" value="1"/>
</dbReference>
<comment type="similarity">
    <text evidence="1">Belongs to the methyltransferase superfamily. PrmA family.</text>
</comment>
<proteinExistence type="inferred from homology"/>
<dbReference type="InterPro" id="IPR007848">
    <property type="entry name" value="Small_mtfrase_dom"/>
</dbReference>
<dbReference type="AlphaFoldDB" id="X0RVR0"/>
<organism evidence="4">
    <name type="scientific">marine sediment metagenome</name>
    <dbReference type="NCBI Taxonomy" id="412755"/>
    <lineage>
        <taxon>unclassified sequences</taxon>
        <taxon>metagenomes</taxon>
        <taxon>ecological metagenomes</taxon>
    </lineage>
</organism>
<dbReference type="SUPFAM" id="SSF53335">
    <property type="entry name" value="S-adenosyl-L-methionine-dependent methyltransferases"/>
    <property type="match status" value="1"/>
</dbReference>
<evidence type="ECO:0000256" key="1">
    <source>
        <dbReference type="ARBA" id="ARBA00009741"/>
    </source>
</evidence>
<dbReference type="GO" id="GO:0008757">
    <property type="term" value="F:S-adenosylmethionine-dependent methyltransferase activity"/>
    <property type="evidence" value="ECO:0007669"/>
    <property type="project" value="UniProtKB-ARBA"/>
</dbReference>
<gene>
    <name evidence="4" type="ORF">S01H1_12341</name>
</gene>
<dbReference type="PANTHER" id="PTHR23290">
    <property type="entry name" value="RRNA N6-ADENOSINE-METHYLTRANSFERASE METTL5"/>
    <property type="match status" value="1"/>
</dbReference>
<dbReference type="GO" id="GO:0032259">
    <property type="term" value="P:methylation"/>
    <property type="evidence" value="ECO:0007669"/>
    <property type="project" value="InterPro"/>
</dbReference>
<dbReference type="PANTHER" id="PTHR23290:SF0">
    <property type="entry name" value="RRNA N6-ADENOSINE-METHYLTRANSFERASE METTL5"/>
    <property type="match status" value="1"/>
</dbReference>
<evidence type="ECO:0000259" key="3">
    <source>
        <dbReference type="Pfam" id="PF05175"/>
    </source>
</evidence>
<protein>
    <recommendedName>
        <fullName evidence="2">Methyltransferase-like protein 5</fullName>
    </recommendedName>
</protein>
<sequence>MLSRKDLEIHLSTITGFDDPKIQLEQYQTPARVAANLIHRATLLGDISNKSVIDLCSGTGILGIGAALSGATVTAIEIDSAAISILRENIKKADVALDIIQADIITWLPPNSFDTAILNPPFGIQQKTYKDLDFIVKAISSATVAYVIVDGSPSNIKKFPGLLEKHKISVDEFYLDEFPIHNSYFWHTVKHKIHNVMVLRLTSIV</sequence>
<dbReference type="InterPro" id="IPR051720">
    <property type="entry name" value="rRNA_MeTrfase/Polyamine_Synth"/>
</dbReference>
<name>X0RVR0_9ZZZZ</name>
<dbReference type="InterPro" id="IPR002052">
    <property type="entry name" value="DNA_methylase_N6_adenine_CS"/>
</dbReference>
<reference evidence="4" key="1">
    <citation type="journal article" date="2014" name="Front. Microbiol.">
        <title>High frequency of phylogenetically diverse reductive dehalogenase-homologous genes in deep subseafloor sedimentary metagenomes.</title>
        <authorList>
            <person name="Kawai M."/>
            <person name="Futagami T."/>
            <person name="Toyoda A."/>
            <person name="Takaki Y."/>
            <person name="Nishi S."/>
            <person name="Hori S."/>
            <person name="Arai W."/>
            <person name="Tsubouchi T."/>
            <person name="Morono Y."/>
            <person name="Uchiyama I."/>
            <person name="Ito T."/>
            <person name="Fujiyama A."/>
            <person name="Inagaki F."/>
            <person name="Takami H."/>
        </authorList>
    </citation>
    <scope>NUCLEOTIDE SEQUENCE</scope>
    <source>
        <strain evidence="4">Expedition CK06-06</strain>
    </source>
</reference>
<dbReference type="Gene3D" id="3.40.50.150">
    <property type="entry name" value="Vaccinia Virus protein VP39"/>
    <property type="match status" value="1"/>
</dbReference>
<comment type="caution">
    <text evidence="4">The sequence shown here is derived from an EMBL/GenBank/DDBJ whole genome shotgun (WGS) entry which is preliminary data.</text>
</comment>
<dbReference type="Pfam" id="PF05175">
    <property type="entry name" value="MTS"/>
    <property type="match status" value="1"/>
</dbReference>
<dbReference type="InterPro" id="IPR029063">
    <property type="entry name" value="SAM-dependent_MTases_sf"/>
</dbReference>
<evidence type="ECO:0000256" key="2">
    <source>
        <dbReference type="ARBA" id="ARBA00041374"/>
    </source>
</evidence>